<dbReference type="Proteomes" id="UP000516117">
    <property type="component" value="Chromosome"/>
</dbReference>
<evidence type="ECO:0000259" key="4">
    <source>
        <dbReference type="PROSITE" id="PS50932"/>
    </source>
</evidence>
<dbReference type="PANTHER" id="PTHR30146:SF109">
    <property type="entry name" value="HTH-TYPE TRANSCRIPTIONAL REGULATOR GALS"/>
    <property type="match status" value="1"/>
</dbReference>
<protein>
    <submittedName>
        <fullName evidence="5">LacI family DNA-binding transcriptional regulator</fullName>
    </submittedName>
</protein>
<dbReference type="SUPFAM" id="SSF53822">
    <property type="entry name" value="Periplasmic binding protein-like I"/>
    <property type="match status" value="1"/>
</dbReference>
<dbReference type="GO" id="GO:0003700">
    <property type="term" value="F:DNA-binding transcription factor activity"/>
    <property type="evidence" value="ECO:0007669"/>
    <property type="project" value="TreeGrafter"/>
</dbReference>
<dbReference type="EMBL" id="CP060789">
    <property type="protein sequence ID" value="QNP57570.1"/>
    <property type="molecule type" value="Genomic_DNA"/>
</dbReference>
<dbReference type="SMART" id="SM00354">
    <property type="entry name" value="HTH_LACI"/>
    <property type="match status" value="1"/>
</dbReference>
<sequence>MREVAALAKVSIGTVSNVLNNPDRVLPATRERVERAIAETGWVPNQQAQQLRAGHGRTVGLAVMDVTNPFFADLLRGAQSTLSEHGYTATIGDADNDPARQTAILRSFLEQRVRGVILGPIGNSPGEVDELTRAGIHTVLVDRITTTSETCTVGVDDVAGGRIAVEHLTERGHRRIAFAGGPSTLVQVRDRMEGALQAAEAAGATLITISVPILEFAGGRRAADEIALMPLEERPTAVFCANDLVAIGLLQGLIAVGLRVPDDIAIVGYDDIEFAAAAAVPLSSVAQPRRDLGTTAARLLVAEFEQGAEHRHEAVTFTPELSVRASSAHRVN</sequence>
<feature type="domain" description="HTH lacI-type" evidence="4">
    <location>
        <begin position="1"/>
        <end position="53"/>
    </location>
</feature>
<evidence type="ECO:0000256" key="2">
    <source>
        <dbReference type="ARBA" id="ARBA00023125"/>
    </source>
</evidence>
<name>A0A7H0HAK4_9ACTN</name>
<keyword evidence="3" id="KW-0804">Transcription</keyword>
<dbReference type="Gene3D" id="3.40.50.2300">
    <property type="match status" value="2"/>
</dbReference>
<dbReference type="Pfam" id="PF13377">
    <property type="entry name" value="Peripla_BP_3"/>
    <property type="match status" value="1"/>
</dbReference>
<keyword evidence="1" id="KW-0805">Transcription regulation</keyword>
<keyword evidence="2 5" id="KW-0238">DNA-binding</keyword>
<dbReference type="Pfam" id="PF00356">
    <property type="entry name" value="LacI"/>
    <property type="match status" value="1"/>
</dbReference>
<dbReference type="CDD" id="cd01392">
    <property type="entry name" value="HTH_LacI"/>
    <property type="match status" value="1"/>
</dbReference>
<dbReference type="InterPro" id="IPR028082">
    <property type="entry name" value="Peripla_BP_I"/>
</dbReference>
<evidence type="ECO:0000256" key="1">
    <source>
        <dbReference type="ARBA" id="ARBA00023015"/>
    </source>
</evidence>
<organism evidence="5 6">
    <name type="scientific">Tessaracoccus defluvii</name>
    <dbReference type="NCBI Taxonomy" id="1285901"/>
    <lineage>
        <taxon>Bacteria</taxon>
        <taxon>Bacillati</taxon>
        <taxon>Actinomycetota</taxon>
        <taxon>Actinomycetes</taxon>
        <taxon>Propionibacteriales</taxon>
        <taxon>Propionibacteriaceae</taxon>
        <taxon>Tessaracoccus</taxon>
    </lineage>
</organism>
<dbReference type="Gene3D" id="1.10.260.40">
    <property type="entry name" value="lambda repressor-like DNA-binding domains"/>
    <property type="match status" value="1"/>
</dbReference>
<dbReference type="InterPro" id="IPR046335">
    <property type="entry name" value="LacI/GalR-like_sensor"/>
</dbReference>
<evidence type="ECO:0000256" key="3">
    <source>
        <dbReference type="ARBA" id="ARBA00023163"/>
    </source>
</evidence>
<evidence type="ECO:0000313" key="5">
    <source>
        <dbReference type="EMBL" id="QNP57570.1"/>
    </source>
</evidence>
<dbReference type="KEGG" id="tdf:H9L22_10135"/>
<keyword evidence="6" id="KW-1185">Reference proteome</keyword>
<proteinExistence type="predicted"/>
<gene>
    <name evidence="5" type="ORF">H9L22_10135</name>
</gene>
<dbReference type="SUPFAM" id="SSF47413">
    <property type="entry name" value="lambda repressor-like DNA-binding domains"/>
    <property type="match status" value="1"/>
</dbReference>
<accession>A0A7H0HAK4</accession>
<dbReference type="PROSITE" id="PS00356">
    <property type="entry name" value="HTH_LACI_1"/>
    <property type="match status" value="1"/>
</dbReference>
<dbReference type="InterPro" id="IPR000843">
    <property type="entry name" value="HTH_LacI"/>
</dbReference>
<dbReference type="InterPro" id="IPR010982">
    <property type="entry name" value="Lambda_DNA-bd_dom_sf"/>
</dbReference>
<dbReference type="PROSITE" id="PS50932">
    <property type="entry name" value="HTH_LACI_2"/>
    <property type="match status" value="1"/>
</dbReference>
<dbReference type="AlphaFoldDB" id="A0A7H0HAK4"/>
<dbReference type="PANTHER" id="PTHR30146">
    <property type="entry name" value="LACI-RELATED TRANSCRIPTIONAL REPRESSOR"/>
    <property type="match status" value="1"/>
</dbReference>
<evidence type="ECO:0000313" key="6">
    <source>
        <dbReference type="Proteomes" id="UP000516117"/>
    </source>
</evidence>
<dbReference type="GO" id="GO:0000976">
    <property type="term" value="F:transcription cis-regulatory region binding"/>
    <property type="evidence" value="ECO:0007669"/>
    <property type="project" value="TreeGrafter"/>
</dbReference>
<reference evidence="5 6" key="1">
    <citation type="submission" date="2020-08" db="EMBL/GenBank/DDBJ databases">
        <title>Genome sequence of Tessaracoccus defluvii JCM 17540T.</title>
        <authorList>
            <person name="Hyun D.-W."/>
            <person name="Bae J.-W."/>
        </authorList>
    </citation>
    <scope>NUCLEOTIDE SEQUENCE [LARGE SCALE GENOMIC DNA]</scope>
    <source>
        <strain evidence="5 6">JCM 17540</strain>
    </source>
</reference>